<organism evidence="2 3">
    <name type="scientific">Halobacillus yeomjeoni</name>
    <dbReference type="NCBI Taxonomy" id="311194"/>
    <lineage>
        <taxon>Bacteria</taxon>
        <taxon>Bacillati</taxon>
        <taxon>Bacillota</taxon>
        <taxon>Bacilli</taxon>
        <taxon>Bacillales</taxon>
        <taxon>Bacillaceae</taxon>
        <taxon>Halobacillus</taxon>
    </lineage>
</organism>
<reference evidence="2 3" key="1">
    <citation type="journal article" date="2005" name="Int. J. Syst. Evol. Microbiol.">
        <title>Halobacillus yeomjeoni sp. nov., isolated from a marine solar saltern in Korea.</title>
        <authorList>
            <person name="Yoon J.H."/>
            <person name="Kang S.J."/>
            <person name="Lee C.H."/>
            <person name="Oh H.W."/>
            <person name="Oh T.K."/>
        </authorList>
    </citation>
    <scope>NUCLEOTIDE SEQUENCE [LARGE SCALE GENOMIC DNA]</scope>
    <source>
        <strain evidence="2 3">KCTC 3957</strain>
    </source>
</reference>
<comment type="caution">
    <text evidence="2">The sequence shown here is derived from an EMBL/GenBank/DDBJ whole genome shotgun (WGS) entry which is preliminary data.</text>
</comment>
<sequence>MTSILYCGWVGRGNLGDDYMWQVFQALCKEHVQKGLITLTPTSPGTHWRRMEEGVDVVVLGGGSVIDEYYMNFAYRAAELKIPVFVWGSGMDRIGAEGLEALLNEGHFDPSDHLSEELRAKLKAVTPKAKSFAVRGPLTQAIMKTMFPDQEKILISGDPGLLINDRQLFEHRNKNQNQTSKKLKPIIAVNWGTTYNRIYGENEQSIRKQLAEVLQSLCDEGYELILYSVWKEDNRTIQLLRREINRDTCVRVYLNPSVEEVLHLLPECEYSINFKLHANILSLAAGVPCMALGYRFKVYDFFHSIGLPQLILPSQGEEFKTSFLKLHHYLLSHRKEIASVYENYEHIYKEKLIREFHSILTPTSTT</sequence>
<keyword evidence="2" id="KW-0808">Transferase</keyword>
<dbReference type="Pfam" id="PF04230">
    <property type="entry name" value="PS_pyruv_trans"/>
    <property type="match status" value="1"/>
</dbReference>
<gene>
    <name evidence="2" type="ORF">H0267_01360</name>
</gene>
<dbReference type="Proteomes" id="UP000614490">
    <property type="component" value="Unassembled WGS sequence"/>
</dbReference>
<evidence type="ECO:0000313" key="2">
    <source>
        <dbReference type="EMBL" id="MBH0228846.1"/>
    </source>
</evidence>
<protein>
    <submittedName>
        <fullName evidence="2">Polysaccharide pyruvyl transferase family protein</fullName>
    </submittedName>
</protein>
<name>A0A931HSV6_9BACI</name>
<dbReference type="PANTHER" id="PTHR36836">
    <property type="entry name" value="COLANIC ACID BIOSYNTHESIS PROTEIN WCAK"/>
    <property type="match status" value="1"/>
</dbReference>
<dbReference type="RefSeq" id="WP_197315490.1">
    <property type="nucleotide sequence ID" value="NZ_JADZSC010000001.1"/>
</dbReference>
<dbReference type="AlphaFoldDB" id="A0A931HSV6"/>
<feature type="domain" description="Polysaccharide pyruvyl transferase" evidence="1">
    <location>
        <begin position="14"/>
        <end position="294"/>
    </location>
</feature>
<dbReference type="InterPro" id="IPR007345">
    <property type="entry name" value="Polysacch_pyruvyl_Trfase"/>
</dbReference>
<accession>A0A931HSV6</accession>
<dbReference type="PANTHER" id="PTHR36836:SF1">
    <property type="entry name" value="COLANIC ACID BIOSYNTHESIS PROTEIN WCAK"/>
    <property type="match status" value="1"/>
</dbReference>
<evidence type="ECO:0000259" key="1">
    <source>
        <dbReference type="Pfam" id="PF04230"/>
    </source>
</evidence>
<proteinExistence type="predicted"/>
<keyword evidence="3" id="KW-1185">Reference proteome</keyword>
<dbReference type="GO" id="GO:0016740">
    <property type="term" value="F:transferase activity"/>
    <property type="evidence" value="ECO:0007669"/>
    <property type="project" value="UniProtKB-KW"/>
</dbReference>
<evidence type="ECO:0000313" key="3">
    <source>
        <dbReference type="Proteomes" id="UP000614490"/>
    </source>
</evidence>
<dbReference type="EMBL" id="JADZSC010000001">
    <property type="protein sequence ID" value="MBH0228846.1"/>
    <property type="molecule type" value="Genomic_DNA"/>
</dbReference>